<evidence type="ECO:0000259" key="5">
    <source>
        <dbReference type="PROSITE" id="PS51891"/>
    </source>
</evidence>
<evidence type="ECO:0000256" key="3">
    <source>
        <dbReference type="ARBA" id="ARBA00022833"/>
    </source>
</evidence>
<name>A0A7H8RDY4_TALRU</name>
<evidence type="ECO:0000256" key="4">
    <source>
        <dbReference type="ARBA" id="ARBA00023239"/>
    </source>
</evidence>
<protein>
    <recommendedName>
        <fullName evidence="5">CENP-V/GFA domain-containing protein</fullName>
    </recommendedName>
</protein>
<reference evidence="7" key="1">
    <citation type="submission" date="2020-06" db="EMBL/GenBank/DDBJ databases">
        <title>A chromosome-scale genome assembly of Talaromyces rugulosus W13939.</title>
        <authorList>
            <person name="Wang B."/>
            <person name="Guo L."/>
            <person name="Ye K."/>
            <person name="Wang L."/>
        </authorList>
    </citation>
    <scope>NUCLEOTIDE SEQUENCE [LARGE SCALE GENOMIC DNA]</scope>
    <source>
        <strain evidence="7">W13939</strain>
    </source>
</reference>
<evidence type="ECO:0000313" key="7">
    <source>
        <dbReference type="Proteomes" id="UP000509510"/>
    </source>
</evidence>
<sequence length="251" mass="27627">MLTLTGSCYCDQIKYELILNSAKDARTSLCHCHNCKKAFGTNYGLTAKVPRDALKITQGTTKEHAADNGSGMLIHREFCSNCGSTILEYGEAVKADFRYIAVGTLDDPDALPPKGEFFCKDRASWMPEIRASTSPRVVVDVGVVCWANSPASPEHNNKFTTGTGKPWVRPSSSEVFFHPATPSPFLVLRTIYTLQTPTPLNLKIDLGRVRGNIIINFEIVRLLLRCKQLDVPKNDPCSSSSLSTTQDLPCL</sequence>
<dbReference type="KEGG" id="trg:TRUGW13939_11875"/>
<dbReference type="GeneID" id="55999351"/>
<feature type="domain" description="CENP-V/GFA" evidence="5">
    <location>
        <begin position="4"/>
        <end position="115"/>
    </location>
</feature>
<dbReference type="PANTHER" id="PTHR33337">
    <property type="entry name" value="GFA DOMAIN-CONTAINING PROTEIN"/>
    <property type="match status" value="1"/>
</dbReference>
<accession>A0A7H8RDY4</accession>
<dbReference type="PROSITE" id="PS51891">
    <property type="entry name" value="CENP_V_GFA"/>
    <property type="match status" value="1"/>
</dbReference>
<dbReference type="Gene3D" id="3.90.1590.10">
    <property type="entry name" value="glutathione-dependent formaldehyde- activating enzyme (gfa)"/>
    <property type="match status" value="1"/>
</dbReference>
<proteinExistence type="inferred from homology"/>
<dbReference type="AlphaFoldDB" id="A0A7H8RDY4"/>
<evidence type="ECO:0000256" key="2">
    <source>
        <dbReference type="ARBA" id="ARBA00022723"/>
    </source>
</evidence>
<dbReference type="GO" id="GO:0016846">
    <property type="term" value="F:carbon-sulfur lyase activity"/>
    <property type="evidence" value="ECO:0007669"/>
    <property type="project" value="InterPro"/>
</dbReference>
<evidence type="ECO:0000256" key="1">
    <source>
        <dbReference type="ARBA" id="ARBA00005495"/>
    </source>
</evidence>
<dbReference type="SUPFAM" id="SSF51316">
    <property type="entry name" value="Mss4-like"/>
    <property type="match status" value="1"/>
</dbReference>
<dbReference type="InterPro" id="IPR006913">
    <property type="entry name" value="CENP-V/GFA"/>
</dbReference>
<dbReference type="Pfam" id="PF04828">
    <property type="entry name" value="GFA"/>
    <property type="match status" value="1"/>
</dbReference>
<keyword evidence="4" id="KW-0456">Lyase</keyword>
<dbReference type="InterPro" id="IPR011057">
    <property type="entry name" value="Mss4-like_sf"/>
</dbReference>
<dbReference type="OrthoDB" id="4213482at2759"/>
<dbReference type="Proteomes" id="UP000509510">
    <property type="component" value="Chromosome VI"/>
</dbReference>
<dbReference type="PANTHER" id="PTHR33337:SF40">
    <property type="entry name" value="CENP-V_GFA DOMAIN-CONTAINING PROTEIN-RELATED"/>
    <property type="match status" value="1"/>
</dbReference>
<comment type="similarity">
    <text evidence="1">Belongs to the Gfa family.</text>
</comment>
<dbReference type="EMBL" id="CP055903">
    <property type="protein sequence ID" value="QKX64699.1"/>
    <property type="molecule type" value="Genomic_DNA"/>
</dbReference>
<dbReference type="RefSeq" id="XP_035350872.1">
    <property type="nucleotide sequence ID" value="XM_035494979.1"/>
</dbReference>
<keyword evidence="2" id="KW-0479">Metal-binding</keyword>
<gene>
    <name evidence="6" type="ORF">TRUGW13939_11875</name>
</gene>
<dbReference type="GO" id="GO:0046872">
    <property type="term" value="F:metal ion binding"/>
    <property type="evidence" value="ECO:0007669"/>
    <property type="project" value="UniProtKB-KW"/>
</dbReference>
<organism evidence="6 7">
    <name type="scientific">Talaromyces rugulosus</name>
    <name type="common">Penicillium rugulosum</name>
    <dbReference type="NCBI Taxonomy" id="121627"/>
    <lineage>
        <taxon>Eukaryota</taxon>
        <taxon>Fungi</taxon>
        <taxon>Dikarya</taxon>
        <taxon>Ascomycota</taxon>
        <taxon>Pezizomycotina</taxon>
        <taxon>Eurotiomycetes</taxon>
        <taxon>Eurotiomycetidae</taxon>
        <taxon>Eurotiales</taxon>
        <taxon>Trichocomaceae</taxon>
        <taxon>Talaromyces</taxon>
        <taxon>Talaromyces sect. Islandici</taxon>
    </lineage>
</organism>
<evidence type="ECO:0000313" key="6">
    <source>
        <dbReference type="EMBL" id="QKX64699.1"/>
    </source>
</evidence>
<keyword evidence="3" id="KW-0862">Zinc</keyword>
<keyword evidence="7" id="KW-1185">Reference proteome</keyword>